<evidence type="ECO:0000256" key="7">
    <source>
        <dbReference type="ARBA" id="ARBA00022989"/>
    </source>
</evidence>
<dbReference type="InterPro" id="IPR003593">
    <property type="entry name" value="AAA+_ATPase"/>
</dbReference>
<dbReference type="EMBL" id="JAAAIP010000901">
    <property type="protein sequence ID" value="KAG0311608.1"/>
    <property type="molecule type" value="Genomic_DNA"/>
</dbReference>
<feature type="transmembrane region" description="Helical" evidence="10">
    <location>
        <begin position="66"/>
        <end position="87"/>
    </location>
</feature>
<comment type="caution">
    <text evidence="13">The sequence shown here is derived from an EMBL/GenBank/DDBJ whole genome shotgun (WGS) entry which is preliminary data.</text>
</comment>
<feature type="transmembrane region" description="Helical" evidence="10">
    <location>
        <begin position="728"/>
        <end position="752"/>
    </location>
</feature>
<dbReference type="PANTHER" id="PTHR24223">
    <property type="entry name" value="ATP-BINDING CASSETTE SUB-FAMILY C"/>
    <property type="match status" value="1"/>
</dbReference>
<dbReference type="FunFam" id="3.40.50.300:FF:000997">
    <property type="entry name" value="Multidrug resistance-associated protein 1"/>
    <property type="match status" value="1"/>
</dbReference>
<evidence type="ECO:0000313" key="14">
    <source>
        <dbReference type="Proteomes" id="UP000738325"/>
    </source>
</evidence>
<dbReference type="Pfam" id="PF00664">
    <property type="entry name" value="ABC_membrane"/>
    <property type="match status" value="2"/>
</dbReference>
<evidence type="ECO:0000313" key="13">
    <source>
        <dbReference type="EMBL" id="KAG0311608.1"/>
    </source>
</evidence>
<evidence type="ECO:0000259" key="11">
    <source>
        <dbReference type="PROSITE" id="PS50893"/>
    </source>
</evidence>
<evidence type="ECO:0000256" key="10">
    <source>
        <dbReference type="SAM" id="Phobius"/>
    </source>
</evidence>
<reference evidence="13" key="1">
    <citation type="journal article" date="2020" name="Fungal Divers.">
        <title>Resolving the Mortierellaceae phylogeny through synthesis of multi-gene phylogenetics and phylogenomics.</title>
        <authorList>
            <person name="Vandepol N."/>
            <person name="Liber J."/>
            <person name="Desiro A."/>
            <person name="Na H."/>
            <person name="Kennedy M."/>
            <person name="Barry K."/>
            <person name="Grigoriev I.V."/>
            <person name="Miller A.N."/>
            <person name="O'Donnell K."/>
            <person name="Stajich J.E."/>
            <person name="Bonito G."/>
        </authorList>
    </citation>
    <scope>NUCLEOTIDE SEQUENCE</scope>
    <source>
        <strain evidence="13">REB-010B</strain>
    </source>
</reference>
<dbReference type="FunFam" id="1.20.1560.10:FF:000010">
    <property type="entry name" value="Multidrug resistance-associated ABC transporter"/>
    <property type="match status" value="1"/>
</dbReference>
<feature type="transmembrane region" description="Helical" evidence="10">
    <location>
        <begin position="772"/>
        <end position="797"/>
    </location>
</feature>
<dbReference type="OrthoDB" id="6500128at2759"/>
<dbReference type="PANTHER" id="PTHR24223:SF443">
    <property type="entry name" value="MULTIDRUG-RESISTANCE LIKE PROTEIN 1, ISOFORM I"/>
    <property type="match status" value="1"/>
</dbReference>
<keyword evidence="5" id="KW-0547">Nucleotide-binding</keyword>
<evidence type="ECO:0000256" key="2">
    <source>
        <dbReference type="ARBA" id="ARBA00022448"/>
    </source>
</evidence>
<evidence type="ECO:0000256" key="6">
    <source>
        <dbReference type="ARBA" id="ARBA00022840"/>
    </source>
</evidence>
<dbReference type="SMART" id="SM00382">
    <property type="entry name" value="AAA"/>
    <property type="match status" value="2"/>
</dbReference>
<feature type="domain" description="ABC transmembrane type-1" evidence="12">
    <location>
        <begin position="74"/>
        <end position="352"/>
    </location>
</feature>
<sequence length="1313" mass="144908">MSIGYKRPLELNDITNLMPEGIKSKNAYPALAVTWTERLTTFLALSKDQQEKKQSWLLLKTIAATYGWFGWAPIVLCRVFSTTLLYLQPLLLGRILDFMQSSHSDNPQPLISGIVLACLMFTVSLLSSVVDAQLTQLSAERGMEIRAGLVGLIYRKSLRLSPEARRTQTTGSISNHMSVDSEKWTSALSTLPQWISAPIEVIVALWMLYRQLGWCALVGLFTVLGLLPLQNKMSDIFTDIRITKMKAMDSRVRLATELFTSIRTIKLYAWEDAFKARIAAYRQTDMAVLRRFGTVYAATSITFSTSMFMSLLSFGIYATVGGPGGTPGEITPKTIFVSLALFGLLGKPIEWMDYILSETTSILVATRRIQAFLLSEELQPRPNVHSLALRKDDIVAIREGVFSWGNRQTESSKTQTNVTENTPLLANADSPSTASGTPTLNNVTFSLKAGSLTAVVGRIGQGKSSLLSALIGDMYQYGGSVLLDGRVAYVAQEAWIMNSTVKDNILFGKPLDQDRYERVLKACSLLQDIDMLPAGDQTEIGERGINLSGGQKQRVSLARAAYQDADIYLLDDPLSAVDAHVDQHLWLNLIGPAGLLKDKTRVLVTHGIHHLREVDDIVVMRNGTISEFGHFDTLVAARQGFYELNLEFTTASKRRKHARNSQSGQQKDGVNSDSDSSNDAETKTVVSAESQSKKGGNNNAAALVEAEKMAKGGVGWKMFLVWAKAASYYNIVAVVVLYMLVEVAQVGTSFWLRYWSDAAGQEKYTVKQFLVIYGAFTLAYMVFNMALFYVAVVKAAIKAATRLHDRLLSSLLRQPMSFFDTTPVGRIINRFSSDVNSVDNSLIWSFIDVVRCPVAIGGTLIVISTSTPLFLVVVPPMALAYLYIQAYYVSSSQPLKRFMSVSKSPLYQHFGETLTGASTIRAMAATPRFIDMNSEKTDLAAETTLAFGISSRWLKVRLEFLGALIVFAAALLAVLNYGHLSASAVGLSLTYAISITGDITYLVKAWSEMSNQLISVERINEYSELRPEAPEETGVCLPENWPSRGNITFRDYSTRYREGLDLVLNHVSFNVQSGEKVGIVGRTGAGKSSLTLAIFRMIEAADSYWARASSQGHSNDNQEPLSIARSGDGGSIEIDGIDISMLGLKTLRQHLSIIPQDPILFSGTIRENLDPFCEVADEKLWTALERAHLKDHISSLAGGLSYEVAQNGENFSVGQRALICLARALLRNTKILILDEATAAVDVETDELIQKTIRKEFKDRTILTIAHRIKTIMDSDKILVLDKGRVQECEAPTKLLKQKDSLFYKLAEQAGEI</sequence>
<feature type="region of interest" description="Disordered" evidence="9">
    <location>
        <begin position="653"/>
        <end position="697"/>
    </location>
</feature>
<dbReference type="Gene3D" id="3.40.50.300">
    <property type="entry name" value="P-loop containing nucleotide triphosphate hydrolases"/>
    <property type="match status" value="2"/>
</dbReference>
<feature type="transmembrane region" description="Helical" evidence="10">
    <location>
        <begin position="211"/>
        <end position="229"/>
    </location>
</feature>
<dbReference type="CDD" id="cd03250">
    <property type="entry name" value="ABCC_MRP_domain1"/>
    <property type="match status" value="1"/>
</dbReference>
<dbReference type="GO" id="GO:0005524">
    <property type="term" value="F:ATP binding"/>
    <property type="evidence" value="ECO:0007669"/>
    <property type="project" value="UniProtKB-KW"/>
</dbReference>
<dbReference type="InterPro" id="IPR017871">
    <property type="entry name" value="ABC_transporter-like_CS"/>
</dbReference>
<dbReference type="Pfam" id="PF00005">
    <property type="entry name" value="ABC_tran"/>
    <property type="match status" value="2"/>
</dbReference>
<dbReference type="CDD" id="cd18603">
    <property type="entry name" value="ABC_6TM_MRP1_2_3_6_D2_like"/>
    <property type="match status" value="1"/>
</dbReference>
<keyword evidence="7 10" id="KW-1133">Transmembrane helix</keyword>
<keyword evidence="3 10" id="KW-0812">Transmembrane</keyword>
<dbReference type="Proteomes" id="UP000738325">
    <property type="component" value="Unassembled WGS sequence"/>
</dbReference>
<feature type="transmembrane region" description="Helical" evidence="10">
    <location>
        <begin position="295"/>
        <end position="318"/>
    </location>
</feature>
<feature type="transmembrane region" description="Helical" evidence="10">
    <location>
        <begin position="960"/>
        <end position="978"/>
    </location>
</feature>
<evidence type="ECO:0000256" key="5">
    <source>
        <dbReference type="ARBA" id="ARBA00022741"/>
    </source>
</evidence>
<evidence type="ECO:0000256" key="1">
    <source>
        <dbReference type="ARBA" id="ARBA00004128"/>
    </source>
</evidence>
<evidence type="ECO:0000259" key="12">
    <source>
        <dbReference type="PROSITE" id="PS50929"/>
    </source>
</evidence>
<dbReference type="SUPFAM" id="SSF52540">
    <property type="entry name" value="P-loop containing nucleoside triphosphate hydrolases"/>
    <property type="match status" value="2"/>
</dbReference>
<dbReference type="GO" id="GO:0016887">
    <property type="term" value="F:ATP hydrolysis activity"/>
    <property type="evidence" value="ECO:0007669"/>
    <property type="project" value="InterPro"/>
</dbReference>
<dbReference type="InterPro" id="IPR027417">
    <property type="entry name" value="P-loop_NTPase"/>
</dbReference>
<dbReference type="InterPro" id="IPR050173">
    <property type="entry name" value="ABC_transporter_C-like"/>
</dbReference>
<dbReference type="Gene3D" id="1.20.1560.10">
    <property type="entry name" value="ABC transporter type 1, transmembrane domain"/>
    <property type="match status" value="2"/>
</dbReference>
<evidence type="ECO:0000256" key="4">
    <source>
        <dbReference type="ARBA" id="ARBA00022737"/>
    </source>
</evidence>
<dbReference type="InterPro" id="IPR003439">
    <property type="entry name" value="ABC_transporter-like_ATP-bd"/>
</dbReference>
<dbReference type="FunFam" id="3.40.50.300:FF:000163">
    <property type="entry name" value="Multidrug resistance-associated protein member 4"/>
    <property type="match status" value="1"/>
</dbReference>
<feature type="domain" description="ABC transporter" evidence="11">
    <location>
        <begin position="1047"/>
        <end position="1308"/>
    </location>
</feature>
<organism evidence="13 14">
    <name type="scientific">Dissophora globulifera</name>
    <dbReference type="NCBI Taxonomy" id="979702"/>
    <lineage>
        <taxon>Eukaryota</taxon>
        <taxon>Fungi</taxon>
        <taxon>Fungi incertae sedis</taxon>
        <taxon>Mucoromycota</taxon>
        <taxon>Mortierellomycotina</taxon>
        <taxon>Mortierellomycetes</taxon>
        <taxon>Mortierellales</taxon>
        <taxon>Mortierellaceae</taxon>
        <taxon>Dissophora</taxon>
    </lineage>
</organism>
<evidence type="ECO:0000256" key="9">
    <source>
        <dbReference type="SAM" id="MobiDB-lite"/>
    </source>
</evidence>
<dbReference type="SUPFAM" id="SSF90123">
    <property type="entry name" value="ABC transporter transmembrane region"/>
    <property type="match status" value="2"/>
</dbReference>
<evidence type="ECO:0008006" key="15">
    <source>
        <dbReference type="Google" id="ProtNLM"/>
    </source>
</evidence>
<keyword evidence="8 10" id="KW-0472">Membrane</keyword>
<protein>
    <recommendedName>
        <fullName evidence="15">P-loop containing nucleoside triphosphate hydrolase protein</fullName>
    </recommendedName>
</protein>
<dbReference type="InterPro" id="IPR044746">
    <property type="entry name" value="ABCC_6TM_D1"/>
</dbReference>
<dbReference type="CDD" id="cd03244">
    <property type="entry name" value="ABCC_MRP_domain2"/>
    <property type="match status" value="1"/>
</dbReference>
<feature type="compositionally biased region" description="Polar residues" evidence="9">
    <location>
        <begin position="660"/>
        <end position="669"/>
    </location>
</feature>
<feature type="domain" description="ABC transmembrane type-1" evidence="12">
    <location>
        <begin position="732"/>
        <end position="1011"/>
    </location>
</feature>
<dbReference type="PROSITE" id="PS50893">
    <property type="entry name" value="ABC_TRANSPORTER_2"/>
    <property type="match status" value="2"/>
</dbReference>
<keyword evidence="14" id="KW-1185">Reference proteome</keyword>
<proteinExistence type="predicted"/>
<name>A0A9P6UMF5_9FUNG</name>
<evidence type="ECO:0000256" key="3">
    <source>
        <dbReference type="ARBA" id="ARBA00022692"/>
    </source>
</evidence>
<keyword evidence="6" id="KW-0067">ATP-binding</keyword>
<keyword evidence="2" id="KW-0813">Transport</keyword>
<dbReference type="GO" id="GO:0140359">
    <property type="term" value="F:ABC-type transporter activity"/>
    <property type="evidence" value="ECO:0007669"/>
    <property type="project" value="InterPro"/>
</dbReference>
<dbReference type="GO" id="GO:0000329">
    <property type="term" value="C:fungal-type vacuole membrane"/>
    <property type="evidence" value="ECO:0007669"/>
    <property type="project" value="UniProtKB-ARBA"/>
</dbReference>
<feature type="domain" description="ABC transporter" evidence="11">
    <location>
        <begin position="425"/>
        <end position="647"/>
    </location>
</feature>
<dbReference type="CDD" id="cd18579">
    <property type="entry name" value="ABC_6TM_ABCC_D1"/>
    <property type="match status" value="1"/>
</dbReference>
<evidence type="ECO:0000256" key="8">
    <source>
        <dbReference type="ARBA" id="ARBA00023136"/>
    </source>
</evidence>
<dbReference type="PROSITE" id="PS00211">
    <property type="entry name" value="ABC_TRANSPORTER_1"/>
    <property type="match status" value="2"/>
</dbReference>
<dbReference type="PROSITE" id="PS50929">
    <property type="entry name" value="ABC_TM1F"/>
    <property type="match status" value="2"/>
</dbReference>
<accession>A0A9P6UMF5</accession>
<feature type="transmembrane region" description="Helical" evidence="10">
    <location>
        <begin position="108"/>
        <end position="130"/>
    </location>
</feature>
<dbReference type="InterPro" id="IPR011527">
    <property type="entry name" value="ABC1_TM_dom"/>
</dbReference>
<keyword evidence="4" id="KW-0677">Repeat</keyword>
<feature type="transmembrane region" description="Helical" evidence="10">
    <location>
        <begin position="842"/>
        <end position="863"/>
    </location>
</feature>
<comment type="subcellular location">
    <subcellularLocation>
        <location evidence="1">Vacuole membrane</location>
        <topology evidence="1">Multi-pass membrane protein</topology>
    </subcellularLocation>
</comment>
<feature type="transmembrane region" description="Helical" evidence="10">
    <location>
        <begin position="869"/>
        <end position="889"/>
    </location>
</feature>
<gene>
    <name evidence="13" type="ORF">BGZ99_010061</name>
</gene>
<feature type="compositionally biased region" description="Polar residues" evidence="9">
    <location>
        <begin position="684"/>
        <end position="697"/>
    </location>
</feature>
<dbReference type="InterPro" id="IPR036640">
    <property type="entry name" value="ABC1_TM_sf"/>
</dbReference>